<dbReference type="CDD" id="cd08662">
    <property type="entry name" value="M13"/>
    <property type="match status" value="1"/>
</dbReference>
<dbReference type="GO" id="GO:0005886">
    <property type="term" value="C:plasma membrane"/>
    <property type="evidence" value="ECO:0007669"/>
    <property type="project" value="TreeGrafter"/>
</dbReference>
<sequence>MDSYIYGSVRSQHWVLLSTCSLGGNGCRSTICTSGTRTVVEIKGPEILLYFIEPGIQSKPYMPTNSVSLTGTAIPVPVNDTEFVGIYGLDYFIDTQELIGQTPNRTLLNYLLWRFVMNRANNLDARFDKVQQDFYREIYGTKSQSARWKKCVDYVNNNMVSALYVQEHFNSASKAKAEEMIANIKNEFYEILDEIEWMDPETRADAKTKAAVMEQHIGFPDYLMDQDKLNEEYEHLHFESFPAAVLQSPLFNKDYPNSLNYGAIGSIVGHELTHGFDSNGRHHDSNGNQRLWWHPNTIDRFIAKSQCMTNQYNNYTVRVMGEDHKINGVLTLSENIADNGGVKQSFRAFKKLQLRYGADRLLPGLNLTQTQLFFLKFAQNWCQTMTEEGTLTALKTWKHTPGKHRVIGTLHNSVEFSRAYNCPEGSPMNPIHKCHCAID</sequence>
<dbReference type="GO" id="GO:0046872">
    <property type="term" value="F:metal ion binding"/>
    <property type="evidence" value="ECO:0007669"/>
    <property type="project" value="UniProtKB-KW"/>
</dbReference>
<evidence type="ECO:0000256" key="5">
    <source>
        <dbReference type="ARBA" id="ARBA00022801"/>
    </source>
</evidence>
<dbReference type="Pfam" id="PF01431">
    <property type="entry name" value="Peptidase_M13"/>
    <property type="match status" value="1"/>
</dbReference>
<keyword evidence="3" id="KW-0645">Protease</keyword>
<feature type="domain" description="Peptidase M13 C-terminal" evidence="8">
    <location>
        <begin position="238"/>
        <end position="436"/>
    </location>
</feature>
<dbReference type="InterPro" id="IPR000718">
    <property type="entry name" value="Peptidase_M13"/>
</dbReference>
<dbReference type="InterPro" id="IPR008753">
    <property type="entry name" value="Peptidase_M13_N"/>
</dbReference>
<dbReference type="Pfam" id="PF05649">
    <property type="entry name" value="Peptidase_M13_N"/>
    <property type="match status" value="1"/>
</dbReference>
<keyword evidence="6" id="KW-0862">Zinc</keyword>
<dbReference type="InterPro" id="IPR018497">
    <property type="entry name" value="Peptidase_M13_C"/>
</dbReference>
<keyword evidence="5" id="KW-0378">Hydrolase</keyword>
<evidence type="ECO:0000256" key="2">
    <source>
        <dbReference type="ARBA" id="ARBA00007357"/>
    </source>
</evidence>
<evidence type="ECO:0000259" key="9">
    <source>
        <dbReference type="Pfam" id="PF05649"/>
    </source>
</evidence>
<dbReference type="OrthoDB" id="6475849at2759"/>
<evidence type="ECO:0000256" key="4">
    <source>
        <dbReference type="ARBA" id="ARBA00022723"/>
    </source>
</evidence>
<evidence type="ECO:0000313" key="11">
    <source>
        <dbReference type="Proteomes" id="UP000728032"/>
    </source>
</evidence>
<dbReference type="EMBL" id="OC920593">
    <property type="protein sequence ID" value="CAD7652627.1"/>
    <property type="molecule type" value="Genomic_DNA"/>
</dbReference>
<dbReference type="InterPro" id="IPR024079">
    <property type="entry name" value="MetalloPept_cat_dom_sf"/>
</dbReference>
<evidence type="ECO:0000313" key="10">
    <source>
        <dbReference type="EMBL" id="CAD7652627.1"/>
    </source>
</evidence>
<dbReference type="PROSITE" id="PS51885">
    <property type="entry name" value="NEPRILYSIN"/>
    <property type="match status" value="1"/>
</dbReference>
<comment type="similarity">
    <text evidence="2">Belongs to the peptidase M13 family.</text>
</comment>
<protein>
    <submittedName>
        <fullName evidence="10">Uncharacterized protein</fullName>
    </submittedName>
</protein>
<evidence type="ECO:0000256" key="1">
    <source>
        <dbReference type="ARBA" id="ARBA00001947"/>
    </source>
</evidence>
<dbReference type="PANTHER" id="PTHR11733:SF167">
    <property type="entry name" value="FI17812P1-RELATED"/>
    <property type="match status" value="1"/>
</dbReference>
<evidence type="ECO:0000256" key="6">
    <source>
        <dbReference type="ARBA" id="ARBA00022833"/>
    </source>
</evidence>
<dbReference type="GO" id="GO:0016485">
    <property type="term" value="P:protein processing"/>
    <property type="evidence" value="ECO:0007669"/>
    <property type="project" value="TreeGrafter"/>
</dbReference>
<gene>
    <name evidence="10" type="ORF">ONB1V03_LOCUS9288</name>
</gene>
<proteinExistence type="inferred from homology"/>
<dbReference type="PRINTS" id="PR00786">
    <property type="entry name" value="NEPRILYSIN"/>
</dbReference>
<evidence type="ECO:0000259" key="8">
    <source>
        <dbReference type="Pfam" id="PF01431"/>
    </source>
</evidence>
<dbReference type="Gene3D" id="3.40.390.10">
    <property type="entry name" value="Collagenase (Catalytic Domain)"/>
    <property type="match status" value="1"/>
</dbReference>
<feature type="domain" description="Peptidase M13 N-terminal" evidence="9">
    <location>
        <begin position="79"/>
        <end position="220"/>
    </location>
</feature>
<evidence type="ECO:0000256" key="7">
    <source>
        <dbReference type="ARBA" id="ARBA00023049"/>
    </source>
</evidence>
<organism evidence="10">
    <name type="scientific">Oppiella nova</name>
    <dbReference type="NCBI Taxonomy" id="334625"/>
    <lineage>
        <taxon>Eukaryota</taxon>
        <taxon>Metazoa</taxon>
        <taxon>Ecdysozoa</taxon>
        <taxon>Arthropoda</taxon>
        <taxon>Chelicerata</taxon>
        <taxon>Arachnida</taxon>
        <taxon>Acari</taxon>
        <taxon>Acariformes</taxon>
        <taxon>Sarcoptiformes</taxon>
        <taxon>Oribatida</taxon>
        <taxon>Brachypylina</taxon>
        <taxon>Oppioidea</taxon>
        <taxon>Oppiidae</taxon>
        <taxon>Oppiella</taxon>
    </lineage>
</organism>
<keyword evidence="11" id="KW-1185">Reference proteome</keyword>
<dbReference type="Proteomes" id="UP000728032">
    <property type="component" value="Unassembled WGS sequence"/>
</dbReference>
<reference evidence="10" key="1">
    <citation type="submission" date="2020-11" db="EMBL/GenBank/DDBJ databases">
        <authorList>
            <person name="Tran Van P."/>
        </authorList>
    </citation>
    <scope>NUCLEOTIDE SEQUENCE</scope>
</reference>
<dbReference type="AlphaFoldDB" id="A0A7R9M320"/>
<evidence type="ECO:0000256" key="3">
    <source>
        <dbReference type="ARBA" id="ARBA00022670"/>
    </source>
</evidence>
<dbReference type="EMBL" id="CAJPVJ010005768">
    <property type="protein sequence ID" value="CAG2169814.1"/>
    <property type="molecule type" value="Genomic_DNA"/>
</dbReference>
<dbReference type="SUPFAM" id="SSF55486">
    <property type="entry name" value="Metalloproteases ('zincins'), catalytic domain"/>
    <property type="match status" value="1"/>
</dbReference>
<accession>A0A7R9M320</accession>
<comment type="cofactor">
    <cofactor evidence="1">
        <name>Zn(2+)</name>
        <dbReference type="ChEBI" id="CHEBI:29105"/>
    </cofactor>
</comment>
<keyword evidence="4" id="KW-0479">Metal-binding</keyword>
<name>A0A7R9M320_9ACAR</name>
<dbReference type="PANTHER" id="PTHR11733">
    <property type="entry name" value="ZINC METALLOPROTEASE FAMILY M13 NEPRILYSIN-RELATED"/>
    <property type="match status" value="1"/>
</dbReference>
<dbReference type="GO" id="GO:0004222">
    <property type="term" value="F:metalloendopeptidase activity"/>
    <property type="evidence" value="ECO:0007669"/>
    <property type="project" value="InterPro"/>
</dbReference>
<keyword evidence="7" id="KW-0482">Metalloprotease</keyword>